<proteinExistence type="predicted"/>
<dbReference type="EMBL" id="OX465083">
    <property type="protein sequence ID" value="CAI9293181.1"/>
    <property type="molecule type" value="Genomic_DNA"/>
</dbReference>
<name>A0AA35ZID1_LACSI</name>
<organism evidence="1 2">
    <name type="scientific">Lactuca saligna</name>
    <name type="common">Willowleaf lettuce</name>
    <dbReference type="NCBI Taxonomy" id="75948"/>
    <lineage>
        <taxon>Eukaryota</taxon>
        <taxon>Viridiplantae</taxon>
        <taxon>Streptophyta</taxon>
        <taxon>Embryophyta</taxon>
        <taxon>Tracheophyta</taxon>
        <taxon>Spermatophyta</taxon>
        <taxon>Magnoliopsida</taxon>
        <taxon>eudicotyledons</taxon>
        <taxon>Gunneridae</taxon>
        <taxon>Pentapetalae</taxon>
        <taxon>asterids</taxon>
        <taxon>campanulids</taxon>
        <taxon>Asterales</taxon>
        <taxon>Asteraceae</taxon>
        <taxon>Cichorioideae</taxon>
        <taxon>Cichorieae</taxon>
        <taxon>Lactucinae</taxon>
        <taxon>Lactuca</taxon>
    </lineage>
</organism>
<accession>A0AA35ZID1</accession>
<evidence type="ECO:0000313" key="2">
    <source>
        <dbReference type="Proteomes" id="UP001177003"/>
    </source>
</evidence>
<keyword evidence="2" id="KW-1185">Reference proteome</keyword>
<evidence type="ECO:0000313" key="1">
    <source>
        <dbReference type="EMBL" id="CAI9293181.1"/>
    </source>
</evidence>
<dbReference type="Proteomes" id="UP001177003">
    <property type="component" value="Chromosome 7"/>
</dbReference>
<sequence>MVTFHVGDLDLSERDVHEIIVAEVLRIMREDFLVMINMIKNKLILLLGKHLRIIRAELEAVVRWASEVIFREFGACRALQFIGTRVLIISMHWIIDIESDFLPKFYTT</sequence>
<dbReference type="AlphaFoldDB" id="A0AA35ZID1"/>
<protein>
    <submittedName>
        <fullName evidence="1">Uncharacterized protein</fullName>
    </submittedName>
</protein>
<reference evidence="1" key="1">
    <citation type="submission" date="2023-04" db="EMBL/GenBank/DDBJ databases">
        <authorList>
            <person name="Vijverberg K."/>
            <person name="Xiong W."/>
            <person name="Schranz E."/>
        </authorList>
    </citation>
    <scope>NUCLEOTIDE SEQUENCE</scope>
</reference>
<gene>
    <name evidence="1" type="ORF">LSALG_LOCUS32209</name>
</gene>